<dbReference type="InterPro" id="IPR000192">
    <property type="entry name" value="Aminotrans_V_dom"/>
</dbReference>
<dbReference type="PROSITE" id="PS00595">
    <property type="entry name" value="AA_TRANSFER_CLASS_5"/>
    <property type="match status" value="1"/>
</dbReference>
<comment type="cofactor">
    <cofactor evidence="1 10">
        <name>pyridoxal 5'-phosphate</name>
        <dbReference type="ChEBI" id="CHEBI:597326"/>
    </cofactor>
</comment>
<dbReference type="InterPro" id="IPR020578">
    <property type="entry name" value="Aminotrans_V_PyrdxlP_BS"/>
</dbReference>
<evidence type="ECO:0000256" key="4">
    <source>
        <dbReference type="ARBA" id="ARBA00022679"/>
    </source>
</evidence>
<evidence type="ECO:0000313" key="13">
    <source>
        <dbReference type="Proteomes" id="UP000199072"/>
    </source>
</evidence>
<dbReference type="PIRSF" id="PIRSF005572">
    <property type="entry name" value="NifS"/>
    <property type="match status" value="1"/>
</dbReference>
<evidence type="ECO:0000256" key="9">
    <source>
        <dbReference type="ARBA" id="ARBA00050776"/>
    </source>
</evidence>
<dbReference type="Pfam" id="PF00266">
    <property type="entry name" value="Aminotran_5"/>
    <property type="match status" value="1"/>
</dbReference>
<evidence type="ECO:0000259" key="11">
    <source>
        <dbReference type="Pfam" id="PF00266"/>
    </source>
</evidence>
<comment type="similarity">
    <text evidence="2">Belongs to the class-V pyridoxal-phosphate-dependent aminotransferase family. NifS/IscS subfamily.</text>
</comment>
<evidence type="ECO:0000256" key="5">
    <source>
        <dbReference type="ARBA" id="ARBA00022723"/>
    </source>
</evidence>
<dbReference type="AlphaFoldDB" id="A0A1G7IK65"/>
<dbReference type="InterPro" id="IPR015424">
    <property type="entry name" value="PyrdxlP-dep_Trfase"/>
</dbReference>
<evidence type="ECO:0000256" key="8">
    <source>
        <dbReference type="ARBA" id="ARBA00023014"/>
    </source>
</evidence>
<dbReference type="GO" id="GO:0051536">
    <property type="term" value="F:iron-sulfur cluster binding"/>
    <property type="evidence" value="ECO:0007669"/>
    <property type="project" value="UniProtKB-KW"/>
</dbReference>
<keyword evidence="7" id="KW-0408">Iron</keyword>
<dbReference type="Gene3D" id="3.40.640.10">
    <property type="entry name" value="Type I PLP-dependent aspartate aminotransferase-like (Major domain)"/>
    <property type="match status" value="1"/>
</dbReference>
<keyword evidence="13" id="KW-1185">Reference proteome</keyword>
<dbReference type="SUPFAM" id="SSF53383">
    <property type="entry name" value="PLP-dependent transferases"/>
    <property type="match status" value="1"/>
</dbReference>
<feature type="domain" description="Aminotransferase class V" evidence="11">
    <location>
        <begin position="2"/>
        <end position="362"/>
    </location>
</feature>
<keyword evidence="4" id="KW-0808">Transferase</keyword>
<dbReference type="PANTHER" id="PTHR11601">
    <property type="entry name" value="CYSTEINE DESULFURYLASE FAMILY MEMBER"/>
    <property type="match status" value="1"/>
</dbReference>
<dbReference type="InterPro" id="IPR015422">
    <property type="entry name" value="PyrdxlP-dep_Trfase_small"/>
</dbReference>
<evidence type="ECO:0000313" key="12">
    <source>
        <dbReference type="EMBL" id="SDF13023.1"/>
    </source>
</evidence>
<keyword evidence="5" id="KW-0479">Metal-binding</keyword>
<evidence type="ECO:0000256" key="10">
    <source>
        <dbReference type="RuleBase" id="RU004504"/>
    </source>
</evidence>
<dbReference type="Proteomes" id="UP000199072">
    <property type="component" value="Unassembled WGS sequence"/>
</dbReference>
<name>A0A1G7IK65_9SPHI</name>
<dbReference type="OrthoDB" id="9804366at2"/>
<keyword evidence="8" id="KW-0411">Iron-sulfur</keyword>
<evidence type="ECO:0000256" key="3">
    <source>
        <dbReference type="ARBA" id="ARBA00012239"/>
    </source>
</evidence>
<dbReference type="EC" id="2.8.1.7" evidence="3"/>
<reference evidence="12 13" key="1">
    <citation type="submission" date="2016-10" db="EMBL/GenBank/DDBJ databases">
        <authorList>
            <person name="de Groot N.N."/>
        </authorList>
    </citation>
    <scope>NUCLEOTIDE SEQUENCE [LARGE SCALE GENOMIC DNA]</scope>
    <source>
        <strain evidence="12 13">47C3B</strain>
    </source>
</reference>
<dbReference type="RefSeq" id="WP_091153153.1">
    <property type="nucleotide sequence ID" value="NZ_FNAI01000013.1"/>
</dbReference>
<evidence type="ECO:0000256" key="6">
    <source>
        <dbReference type="ARBA" id="ARBA00022898"/>
    </source>
</evidence>
<evidence type="ECO:0000256" key="2">
    <source>
        <dbReference type="ARBA" id="ARBA00006490"/>
    </source>
</evidence>
<dbReference type="PANTHER" id="PTHR11601:SF34">
    <property type="entry name" value="CYSTEINE DESULFURASE"/>
    <property type="match status" value="1"/>
</dbReference>
<accession>A0A1G7IK65</accession>
<dbReference type="InterPro" id="IPR016454">
    <property type="entry name" value="Cysteine_dSase"/>
</dbReference>
<evidence type="ECO:0000256" key="1">
    <source>
        <dbReference type="ARBA" id="ARBA00001933"/>
    </source>
</evidence>
<organism evidence="12 13">
    <name type="scientific">Mucilaginibacter pineti</name>
    <dbReference type="NCBI Taxonomy" id="1391627"/>
    <lineage>
        <taxon>Bacteria</taxon>
        <taxon>Pseudomonadati</taxon>
        <taxon>Bacteroidota</taxon>
        <taxon>Sphingobacteriia</taxon>
        <taxon>Sphingobacteriales</taxon>
        <taxon>Sphingobacteriaceae</taxon>
        <taxon>Mucilaginibacter</taxon>
    </lineage>
</organism>
<dbReference type="InterPro" id="IPR015421">
    <property type="entry name" value="PyrdxlP-dep_Trfase_major"/>
</dbReference>
<dbReference type="EMBL" id="FNAI01000013">
    <property type="protein sequence ID" value="SDF13023.1"/>
    <property type="molecule type" value="Genomic_DNA"/>
</dbReference>
<dbReference type="Gene3D" id="1.10.260.50">
    <property type="match status" value="1"/>
</dbReference>
<proteinExistence type="inferred from homology"/>
<comment type="catalytic activity">
    <reaction evidence="9">
        <text>(sulfur carrier)-H + L-cysteine = (sulfur carrier)-SH + L-alanine</text>
        <dbReference type="Rhea" id="RHEA:43892"/>
        <dbReference type="Rhea" id="RHEA-COMP:14737"/>
        <dbReference type="Rhea" id="RHEA-COMP:14739"/>
        <dbReference type="ChEBI" id="CHEBI:29917"/>
        <dbReference type="ChEBI" id="CHEBI:35235"/>
        <dbReference type="ChEBI" id="CHEBI:57972"/>
        <dbReference type="ChEBI" id="CHEBI:64428"/>
        <dbReference type="EC" id="2.8.1.7"/>
    </reaction>
</comment>
<gene>
    <name evidence="12" type="ORF">SAMN05216464_11361</name>
</gene>
<evidence type="ECO:0000256" key="7">
    <source>
        <dbReference type="ARBA" id="ARBA00023004"/>
    </source>
</evidence>
<dbReference type="Gene3D" id="3.90.1150.10">
    <property type="entry name" value="Aspartate Aminotransferase, domain 1"/>
    <property type="match status" value="1"/>
</dbReference>
<dbReference type="GO" id="GO:0046872">
    <property type="term" value="F:metal ion binding"/>
    <property type="evidence" value="ECO:0007669"/>
    <property type="project" value="UniProtKB-KW"/>
</dbReference>
<dbReference type="GO" id="GO:0031071">
    <property type="term" value="F:cysteine desulfurase activity"/>
    <property type="evidence" value="ECO:0007669"/>
    <property type="project" value="UniProtKB-EC"/>
</dbReference>
<keyword evidence="6" id="KW-0663">Pyridoxal phosphate</keyword>
<protein>
    <recommendedName>
        <fullName evidence="3">cysteine desulfurase</fullName>
        <ecNumber evidence="3">2.8.1.7</ecNumber>
    </recommendedName>
</protein>
<sequence length="385" mass="41630">MIYLDNHATTSCDPRVVEQMLPFFTDNYGNPSSDHHFGLAAAEAVNKATEQISLLIGGRKEEIIITSGATESINLAIIGITNNRLKKTGKKNKIVTTRIEHKAVLMPIAYLETQGWVVDYLPVDDTGLIDLTEAEKIIDDNTYLISVQLANSEIGTIQPLAALAALSKSSGAFFHCDASQGIGKVIVNVDELGIDFLSFSGHKIYGPKGVGILWIKDGLKRLLNPIMFGGGALGSIRPGTLPVPLIVGLGAACQLLNECFDKENSKTMQLRDLFEKILVEKISGLIINGAKNNRLSNNSNITFPNVDAEMLLGNLPDLVMSTGSACESGSIEPSRVLTELGISSEAAFNTIRVGFGRFNTLDQTNFAAEEIIKAYTKISRIIDNF</sequence>
<dbReference type="STRING" id="1391627.SAMN05216464_11361"/>